<feature type="chain" id="PRO_5018054442" evidence="2">
    <location>
        <begin position="30"/>
        <end position="329"/>
    </location>
</feature>
<comment type="similarity">
    <text evidence="1">Belongs to the UPF0065 (bug) family.</text>
</comment>
<dbReference type="CDD" id="cd13577">
    <property type="entry name" value="PBP2_BugE_Glu"/>
    <property type="match status" value="1"/>
</dbReference>
<evidence type="ECO:0000313" key="4">
    <source>
        <dbReference type="Proteomes" id="UP000277294"/>
    </source>
</evidence>
<name>A0A3P4B6G3_9BURK</name>
<accession>A0A3P4B6G3</accession>
<dbReference type="RefSeq" id="WP_425466736.1">
    <property type="nucleotide sequence ID" value="NZ_UWPJ01000025.1"/>
</dbReference>
<protein>
    <submittedName>
        <fullName evidence="3">Tripartite tricarboxylate transporter family receptor</fullName>
    </submittedName>
</protein>
<dbReference type="Pfam" id="PF03401">
    <property type="entry name" value="TctC"/>
    <property type="match status" value="1"/>
</dbReference>
<evidence type="ECO:0000256" key="1">
    <source>
        <dbReference type="ARBA" id="ARBA00006987"/>
    </source>
</evidence>
<evidence type="ECO:0000256" key="2">
    <source>
        <dbReference type="SAM" id="SignalP"/>
    </source>
</evidence>
<keyword evidence="2" id="KW-0732">Signal</keyword>
<dbReference type="PANTHER" id="PTHR42928:SF5">
    <property type="entry name" value="BLR1237 PROTEIN"/>
    <property type="match status" value="1"/>
</dbReference>
<dbReference type="Proteomes" id="UP000277294">
    <property type="component" value="Unassembled WGS sequence"/>
</dbReference>
<organism evidence="3 4">
    <name type="scientific">Pigmentiphaga humi</name>
    <dbReference type="NCBI Taxonomy" id="2478468"/>
    <lineage>
        <taxon>Bacteria</taxon>
        <taxon>Pseudomonadati</taxon>
        <taxon>Pseudomonadota</taxon>
        <taxon>Betaproteobacteria</taxon>
        <taxon>Burkholderiales</taxon>
        <taxon>Alcaligenaceae</taxon>
        <taxon>Pigmentiphaga</taxon>
    </lineage>
</organism>
<keyword evidence="3" id="KW-0675">Receptor</keyword>
<evidence type="ECO:0000313" key="3">
    <source>
        <dbReference type="EMBL" id="VCU71258.1"/>
    </source>
</evidence>
<feature type="signal peptide" evidence="2">
    <location>
        <begin position="1"/>
        <end position="29"/>
    </location>
</feature>
<sequence length="329" mass="34556">MKAARMTASLAGMVAVAATLAAAPATVFAQAYPSKPVRVIVPFAPGGSTDIIARLVGERMGKELGQPFVIENRGGGGGAIGAGEAARAAPDGYTLSIATVSTMAINPACNPKLGYDPIKDFQPVTNFAHTANVLAVNPKVPAQDFKSFLELAKKEPGKFSFATSGTCSINHFLGELFQLGTGAKIVHIPYRGSGPAIADVIGGQVQMLFDNLPSSMPNIQTGRLRALAVAWNERVDGLPNVPTFKELGLPLMNDPAWYGLLAPAGTSMEIVNKLRDAAVKVLADPQVRETLSKQGAAPIGNTPAEFRTEIEKELAKAKEVVAKQNIKLE</sequence>
<keyword evidence="4" id="KW-1185">Reference proteome</keyword>
<dbReference type="AlphaFoldDB" id="A0A3P4B6G3"/>
<dbReference type="Gene3D" id="3.40.190.10">
    <property type="entry name" value="Periplasmic binding protein-like II"/>
    <property type="match status" value="1"/>
</dbReference>
<dbReference type="Gene3D" id="3.40.190.150">
    <property type="entry name" value="Bordetella uptake gene, domain 1"/>
    <property type="match status" value="1"/>
</dbReference>
<gene>
    <name evidence="3" type="ORF">PIGHUM_03339</name>
</gene>
<dbReference type="PIRSF" id="PIRSF017082">
    <property type="entry name" value="YflP"/>
    <property type="match status" value="1"/>
</dbReference>
<reference evidence="3 4" key="1">
    <citation type="submission" date="2018-10" db="EMBL/GenBank/DDBJ databases">
        <authorList>
            <person name="Criscuolo A."/>
        </authorList>
    </citation>
    <scope>NUCLEOTIDE SEQUENCE [LARGE SCALE GENOMIC DNA]</scope>
    <source>
        <strain evidence="3">DnA1</strain>
    </source>
</reference>
<dbReference type="SUPFAM" id="SSF53850">
    <property type="entry name" value="Periplasmic binding protein-like II"/>
    <property type="match status" value="1"/>
</dbReference>
<dbReference type="InterPro" id="IPR042100">
    <property type="entry name" value="Bug_dom1"/>
</dbReference>
<dbReference type="InterPro" id="IPR005064">
    <property type="entry name" value="BUG"/>
</dbReference>
<dbReference type="EMBL" id="UWPJ01000025">
    <property type="protein sequence ID" value="VCU71258.1"/>
    <property type="molecule type" value="Genomic_DNA"/>
</dbReference>
<proteinExistence type="inferred from homology"/>
<dbReference type="PANTHER" id="PTHR42928">
    <property type="entry name" value="TRICARBOXYLATE-BINDING PROTEIN"/>
    <property type="match status" value="1"/>
</dbReference>